<feature type="region of interest" description="Disordered" evidence="2">
    <location>
        <begin position="354"/>
        <end position="373"/>
    </location>
</feature>
<dbReference type="Gene3D" id="3.40.50.2300">
    <property type="match status" value="1"/>
</dbReference>
<organism evidence="3 4">
    <name type="scientific">Phomopsis amygdali</name>
    <name type="common">Fusicoccum amygdali</name>
    <dbReference type="NCBI Taxonomy" id="1214568"/>
    <lineage>
        <taxon>Eukaryota</taxon>
        <taxon>Fungi</taxon>
        <taxon>Dikarya</taxon>
        <taxon>Ascomycota</taxon>
        <taxon>Pezizomycotina</taxon>
        <taxon>Sordariomycetes</taxon>
        <taxon>Sordariomycetidae</taxon>
        <taxon>Diaporthales</taxon>
        <taxon>Diaporthaceae</taxon>
        <taxon>Diaporthe</taxon>
    </lineage>
</organism>
<evidence type="ECO:0000256" key="2">
    <source>
        <dbReference type="SAM" id="MobiDB-lite"/>
    </source>
</evidence>
<gene>
    <name evidence="3" type="ORF">N8I77_010631</name>
</gene>
<comment type="caution">
    <text evidence="3">The sequence shown here is derived from an EMBL/GenBank/DDBJ whole genome shotgun (WGS) entry which is preliminary data.</text>
</comment>
<feature type="coiled-coil region" evidence="1">
    <location>
        <begin position="42"/>
        <end position="72"/>
    </location>
</feature>
<protein>
    <submittedName>
        <fullName evidence="3">Uncharacterized protein</fullName>
    </submittedName>
</protein>
<name>A0AAD9S8R4_PHOAM</name>
<dbReference type="AlphaFoldDB" id="A0AAD9S8R4"/>
<sequence>MDTEKDCKATHDLLDGWESRKIGATGIEFREWWLGDFFRNAYQKYGGRATDLRRLAEDLEEDRRDLKEYMGLLGIRQDQANHDALVDKNDVLLGKIDGMESQLLSVRHGTKKQKKLVKNYGTLMKKMNGLEAKLAALTVHLAMATAGDAQKGGLTGYANDDGQQSVSVPARQPTPEVTLPRKDYKIIFVDPHNHGRSVVSEMLVKLLGAWTESANGDWRVKKVQSAGFFERQHGDCAELIDGLDFKHDSYKLEMAKGGSRASSTAVAALFDNANYNFIPGGFKEKLHQQARKAKSKGIRRKMFKEYDYIIVFTRREHNNMVKLRKALVSADGVDALVKGKGRVMHLGQYLSSNGDTKEIANAPKNDQGEPSRENWDKKVLDLKIAIKRFLNAELSWKQPRVLKK</sequence>
<evidence type="ECO:0000313" key="4">
    <source>
        <dbReference type="Proteomes" id="UP001265746"/>
    </source>
</evidence>
<dbReference type="Proteomes" id="UP001265746">
    <property type="component" value="Unassembled WGS sequence"/>
</dbReference>
<evidence type="ECO:0000256" key="1">
    <source>
        <dbReference type="SAM" id="Coils"/>
    </source>
</evidence>
<feature type="region of interest" description="Disordered" evidence="2">
    <location>
        <begin position="155"/>
        <end position="175"/>
    </location>
</feature>
<keyword evidence="4" id="KW-1185">Reference proteome</keyword>
<proteinExistence type="predicted"/>
<reference evidence="3" key="1">
    <citation type="submission" date="2023-06" db="EMBL/GenBank/DDBJ databases">
        <authorList>
            <person name="Noh H."/>
        </authorList>
    </citation>
    <scope>NUCLEOTIDE SEQUENCE</scope>
    <source>
        <strain evidence="3">DUCC20226</strain>
    </source>
</reference>
<dbReference type="EMBL" id="JAUJFL010000006">
    <property type="protein sequence ID" value="KAK2601161.1"/>
    <property type="molecule type" value="Genomic_DNA"/>
</dbReference>
<keyword evidence="1" id="KW-0175">Coiled coil</keyword>
<accession>A0AAD9S8R4</accession>
<evidence type="ECO:0000313" key="3">
    <source>
        <dbReference type="EMBL" id="KAK2601161.1"/>
    </source>
</evidence>